<reference evidence="6 7" key="1">
    <citation type="submission" date="2020-12" db="EMBL/GenBank/DDBJ databases">
        <title>Concerted genomic and epigenomic changes stabilize Arabidopsis allopolyploids.</title>
        <authorList>
            <person name="Chen Z."/>
        </authorList>
    </citation>
    <scope>NUCLEOTIDE SEQUENCE [LARGE SCALE GENOMIC DNA]</scope>
    <source>
        <strain evidence="6">As9502</strain>
        <tissue evidence="6">Leaf</tissue>
    </source>
</reference>
<dbReference type="OrthoDB" id="1930622at2759"/>
<feature type="region of interest" description="Disordered" evidence="4">
    <location>
        <begin position="99"/>
        <end position="122"/>
    </location>
</feature>
<dbReference type="GO" id="GO:0046872">
    <property type="term" value="F:metal ion binding"/>
    <property type="evidence" value="ECO:0007669"/>
    <property type="project" value="InterPro"/>
</dbReference>
<keyword evidence="3" id="KW-0341">Growth regulation</keyword>
<comment type="caution">
    <text evidence="6">The sequence shown here is derived from an EMBL/GenBank/DDBJ whole genome shotgun (WGS) entry which is preliminary data.</text>
</comment>
<keyword evidence="2" id="KW-0217">Developmental protein</keyword>
<dbReference type="PANTHER" id="PTHR46413">
    <property type="entry name" value="HEAVY METAL-ASSOCIATED ISOPRENYLATED PLANT PROTEIN 6"/>
    <property type="match status" value="1"/>
</dbReference>
<dbReference type="Pfam" id="PF02519">
    <property type="entry name" value="Auxin_inducible"/>
    <property type="match status" value="1"/>
</dbReference>
<dbReference type="PROSITE" id="PS50846">
    <property type="entry name" value="HMA_2"/>
    <property type="match status" value="2"/>
</dbReference>
<dbReference type="EMBL" id="JAEFBJ010000002">
    <property type="protein sequence ID" value="KAG7642342.1"/>
    <property type="molecule type" value="Genomic_DNA"/>
</dbReference>
<protein>
    <submittedName>
        <fullName evidence="6">Heavy metal-associated domain superfamily</fullName>
    </submittedName>
</protein>
<proteinExistence type="inferred from homology"/>
<dbReference type="AlphaFoldDB" id="A0A8T2G126"/>
<sequence length="377" mass="42742">MQKKLETKMENPQVCECYHGDVEEEKKKKQNNTTSPVHVVLKIDFHCDGCIARIVRLSRRLEGVETVRADPDSNKLTLIGFIMDPVKIAEKLQKKSKKKVELISPKPKKDTKENNEKKANDKTQTVVAVTTVVLKVNCSCDGCIKRIQKAVSTTKGVYQVKMDKEKETVTVMGTMDIKSVTDNLKRKLKKTVQVVPEKKKQKKDKDNAEGNSKVGSPCQPGNGCTHGIGPYRFMEGPMTGFFSEEDQSYCSVIMTRQKMITIESPKKKMGGIVKLKNVVERLVQIKGFSSAKKPCPEEYGRDCVPKDVKEGHFAVIAVDGYHEPTQRFVVPLMFLEHPMFRKLLEQAEEEYGFYHDGALMVPCRPSHLRMILTEQWC</sequence>
<dbReference type="CDD" id="cd00371">
    <property type="entry name" value="HMA"/>
    <property type="match status" value="1"/>
</dbReference>
<dbReference type="InterPro" id="IPR003676">
    <property type="entry name" value="SAUR_fam"/>
</dbReference>
<dbReference type="Proteomes" id="UP000694251">
    <property type="component" value="Chromosome 2"/>
</dbReference>
<dbReference type="GO" id="GO:0009733">
    <property type="term" value="P:response to auxin"/>
    <property type="evidence" value="ECO:0007669"/>
    <property type="project" value="InterPro"/>
</dbReference>
<evidence type="ECO:0000256" key="2">
    <source>
        <dbReference type="ARBA" id="ARBA00022473"/>
    </source>
</evidence>
<dbReference type="Pfam" id="PF00403">
    <property type="entry name" value="HMA"/>
    <property type="match status" value="1"/>
</dbReference>
<evidence type="ECO:0000313" key="7">
    <source>
        <dbReference type="Proteomes" id="UP000694251"/>
    </source>
</evidence>
<dbReference type="InterPro" id="IPR044594">
    <property type="entry name" value="HIPP01/3/5/6"/>
</dbReference>
<feature type="domain" description="HMA" evidence="5">
    <location>
        <begin position="129"/>
        <end position="196"/>
    </location>
</feature>
<feature type="region of interest" description="Disordered" evidence="4">
    <location>
        <begin position="191"/>
        <end position="221"/>
    </location>
</feature>
<dbReference type="InterPro" id="IPR006121">
    <property type="entry name" value="HMA_dom"/>
</dbReference>
<organism evidence="6 7">
    <name type="scientific">Arabidopsis suecica</name>
    <name type="common">Swedish thale-cress</name>
    <name type="synonym">Cardaminopsis suecica</name>
    <dbReference type="NCBI Taxonomy" id="45249"/>
    <lineage>
        <taxon>Eukaryota</taxon>
        <taxon>Viridiplantae</taxon>
        <taxon>Streptophyta</taxon>
        <taxon>Embryophyta</taxon>
        <taxon>Tracheophyta</taxon>
        <taxon>Spermatophyta</taxon>
        <taxon>Magnoliopsida</taxon>
        <taxon>eudicotyledons</taxon>
        <taxon>Gunneridae</taxon>
        <taxon>Pentapetalae</taxon>
        <taxon>rosids</taxon>
        <taxon>malvids</taxon>
        <taxon>Brassicales</taxon>
        <taxon>Brassicaceae</taxon>
        <taxon>Camelineae</taxon>
        <taxon>Arabidopsis</taxon>
    </lineage>
</organism>
<feature type="compositionally biased region" description="Basic and acidic residues" evidence="4">
    <location>
        <begin position="107"/>
        <end position="121"/>
    </location>
</feature>
<feature type="domain" description="HMA" evidence="5">
    <location>
        <begin position="36"/>
        <end position="100"/>
    </location>
</feature>
<gene>
    <name evidence="6" type="ORF">ISN44_As02g022610</name>
</gene>
<name>A0A8T2G126_ARASU</name>
<accession>A0A8T2G126</accession>
<keyword evidence="7" id="KW-1185">Reference proteome</keyword>
<evidence type="ECO:0000313" key="6">
    <source>
        <dbReference type="EMBL" id="KAG7642342.1"/>
    </source>
</evidence>
<evidence type="ECO:0000256" key="3">
    <source>
        <dbReference type="ARBA" id="ARBA00022604"/>
    </source>
</evidence>
<evidence type="ECO:0000259" key="5">
    <source>
        <dbReference type="PROSITE" id="PS50846"/>
    </source>
</evidence>
<dbReference type="PANTHER" id="PTHR46413:SF13">
    <property type="entry name" value="HEAVY METAL-ASSOCIATED ISOPRENYLATED PLANT PROTEIN 1"/>
    <property type="match status" value="1"/>
</dbReference>
<evidence type="ECO:0000256" key="1">
    <source>
        <dbReference type="ARBA" id="ARBA00006974"/>
    </source>
</evidence>
<comment type="similarity">
    <text evidence="1">Belongs to the ARG7 family.</text>
</comment>
<evidence type="ECO:0000256" key="4">
    <source>
        <dbReference type="SAM" id="MobiDB-lite"/>
    </source>
</evidence>